<keyword evidence="2" id="KW-1185">Reference proteome</keyword>
<dbReference type="EMBL" id="JAIKTU010000006">
    <property type="protein sequence ID" value="MBY0755639.1"/>
    <property type="molecule type" value="Genomic_DNA"/>
</dbReference>
<sequence length="129" mass="14959">MGNVIGCSIILKDDFNNVLIIKKGSKKSLEPWKCVGRLKKGKESNEKCITNSIKEDLNTLVFDLEPLKEFVVNSETNDSIMIYEGKIKEYMNLGKKVVDMNWISEREIDKYDFIDGEKEVLLEYFKLNK</sequence>
<proteinExistence type="predicted"/>
<dbReference type="RefSeq" id="WP_204596733.1">
    <property type="nucleotide sequence ID" value="NZ_JAFBDA010000038.1"/>
</dbReference>
<dbReference type="Proteomes" id="UP001299068">
    <property type="component" value="Unassembled WGS sequence"/>
</dbReference>
<dbReference type="Gene3D" id="3.90.79.10">
    <property type="entry name" value="Nucleoside Triphosphate Pyrophosphohydrolase"/>
    <property type="match status" value="1"/>
</dbReference>
<name>A0ABS7KXU6_CLOSR</name>
<protein>
    <recommendedName>
        <fullName evidence="3">Nudix hydrolase domain-containing protein</fullName>
    </recommendedName>
</protein>
<organism evidence="1 2">
    <name type="scientific">Clostridium sardiniense</name>
    <name type="common">Clostridium absonum</name>
    <dbReference type="NCBI Taxonomy" id="29369"/>
    <lineage>
        <taxon>Bacteria</taxon>
        <taxon>Bacillati</taxon>
        <taxon>Bacillota</taxon>
        <taxon>Clostridia</taxon>
        <taxon>Eubacteriales</taxon>
        <taxon>Clostridiaceae</taxon>
        <taxon>Clostridium</taxon>
    </lineage>
</organism>
<comment type="caution">
    <text evidence="1">The sequence shown here is derived from an EMBL/GenBank/DDBJ whole genome shotgun (WGS) entry which is preliminary data.</text>
</comment>
<evidence type="ECO:0000313" key="2">
    <source>
        <dbReference type="Proteomes" id="UP001299068"/>
    </source>
</evidence>
<reference evidence="1 2" key="1">
    <citation type="journal article" date="2021" name="Cell Host Microbe">
        <title>in vivo commensal control of Clostridioides difficile virulence.</title>
        <authorList>
            <person name="Girinathan B.P."/>
            <person name="Dibenedetto N."/>
            <person name="Worley J.N."/>
            <person name="Peltier J."/>
            <person name="Arrieta-Ortiz M.L."/>
            <person name="Rupa Christinal Immanuel S."/>
            <person name="Lavin R."/>
            <person name="Delaney M.L."/>
            <person name="Cummins C."/>
            <person name="Hoffmann M."/>
            <person name="Luo Y."/>
            <person name="Gonzalez-Escalona N."/>
            <person name="Allard M."/>
            <person name="Onderdonk A.B."/>
            <person name="Gerber G.K."/>
            <person name="Sonenshein A.L."/>
            <person name="Baliga N."/>
            <person name="Dupuy B."/>
            <person name="Bry L."/>
        </authorList>
    </citation>
    <scope>NUCLEOTIDE SEQUENCE [LARGE SCALE GENOMIC DNA]</scope>
    <source>
        <strain evidence="1 2">DSM 599</strain>
    </source>
</reference>
<evidence type="ECO:0008006" key="3">
    <source>
        <dbReference type="Google" id="ProtNLM"/>
    </source>
</evidence>
<gene>
    <name evidence="1" type="ORF">K5V21_09215</name>
</gene>
<evidence type="ECO:0000313" key="1">
    <source>
        <dbReference type="EMBL" id="MBY0755639.1"/>
    </source>
</evidence>
<accession>A0ABS7KXU6</accession>